<evidence type="ECO:0000313" key="2">
    <source>
        <dbReference type="EMBL" id="WEG73201.1"/>
    </source>
</evidence>
<dbReference type="Proteomes" id="UP001179647">
    <property type="component" value="Chromosome"/>
</dbReference>
<gene>
    <name evidence="2" type="ORF">OL234_09585</name>
</gene>
<dbReference type="EMBL" id="CP110232">
    <property type="protein sequence ID" value="WEG73201.1"/>
    <property type="molecule type" value="Genomic_DNA"/>
</dbReference>
<dbReference type="RefSeq" id="WP_275469004.1">
    <property type="nucleotide sequence ID" value="NZ_CP110232.1"/>
</dbReference>
<evidence type="ECO:0000259" key="1">
    <source>
        <dbReference type="PROSITE" id="PS50206"/>
    </source>
</evidence>
<dbReference type="InterPro" id="IPR036873">
    <property type="entry name" value="Rhodanese-like_dom_sf"/>
</dbReference>
<dbReference type="PROSITE" id="PS00380">
    <property type="entry name" value="RHODANESE_1"/>
    <property type="match status" value="1"/>
</dbReference>
<dbReference type="KEGG" id="vie:OL234_09585"/>
<dbReference type="InterPro" id="IPR001763">
    <property type="entry name" value="Rhodanese-like_dom"/>
</dbReference>
<dbReference type="PANTHER" id="PTHR43031">
    <property type="entry name" value="FAD-DEPENDENT OXIDOREDUCTASE"/>
    <property type="match status" value="1"/>
</dbReference>
<organism evidence="2 3">
    <name type="scientific">Vagococcus intermedius</name>
    <dbReference type="NCBI Taxonomy" id="2991418"/>
    <lineage>
        <taxon>Bacteria</taxon>
        <taxon>Bacillati</taxon>
        <taxon>Bacillota</taxon>
        <taxon>Bacilli</taxon>
        <taxon>Lactobacillales</taxon>
        <taxon>Enterococcaceae</taxon>
        <taxon>Vagococcus</taxon>
    </lineage>
</organism>
<sequence>MFLFNKVPTISVSELADKLKEKPVIIDVRETDEFTSGHIPGARHVPLRKIDAYQGVKDKPIYLVCHSGMRSKQAASILIKGGYQAINVKGGMMLWQGARKGGKN</sequence>
<dbReference type="SUPFAM" id="SSF52821">
    <property type="entry name" value="Rhodanese/Cell cycle control phosphatase"/>
    <property type="match status" value="1"/>
</dbReference>
<dbReference type="InterPro" id="IPR050229">
    <property type="entry name" value="GlpE_sulfurtransferase"/>
</dbReference>
<reference evidence="2" key="1">
    <citation type="submission" date="2022-10" db="EMBL/GenBank/DDBJ databases">
        <title>Vagococcus sp. isolated from poultry meat.</title>
        <authorList>
            <person name="Johansson P."/>
            <person name="Bjorkroth J."/>
        </authorList>
    </citation>
    <scope>NUCLEOTIDE SEQUENCE</scope>
    <source>
        <strain evidence="2">STAA11</strain>
    </source>
</reference>
<proteinExistence type="predicted"/>
<dbReference type="Pfam" id="PF00581">
    <property type="entry name" value="Rhodanese"/>
    <property type="match status" value="1"/>
</dbReference>
<evidence type="ECO:0000313" key="3">
    <source>
        <dbReference type="Proteomes" id="UP001179647"/>
    </source>
</evidence>
<name>A0AAF0I7Q6_9ENTE</name>
<dbReference type="PANTHER" id="PTHR43031:SF1">
    <property type="entry name" value="PYRIDINE NUCLEOTIDE-DISULPHIDE OXIDOREDUCTASE"/>
    <property type="match status" value="1"/>
</dbReference>
<accession>A0AAF0I7Q6</accession>
<dbReference type="PROSITE" id="PS50206">
    <property type="entry name" value="RHODANESE_3"/>
    <property type="match status" value="1"/>
</dbReference>
<dbReference type="AlphaFoldDB" id="A0AAF0I7Q6"/>
<dbReference type="GO" id="GO:0004792">
    <property type="term" value="F:thiosulfate-cyanide sulfurtransferase activity"/>
    <property type="evidence" value="ECO:0007669"/>
    <property type="project" value="InterPro"/>
</dbReference>
<dbReference type="CDD" id="cd00158">
    <property type="entry name" value="RHOD"/>
    <property type="match status" value="1"/>
</dbReference>
<dbReference type="SMART" id="SM00450">
    <property type="entry name" value="RHOD"/>
    <property type="match status" value="1"/>
</dbReference>
<protein>
    <submittedName>
        <fullName evidence="2">Rhodanese-like domain-containing protein</fullName>
    </submittedName>
</protein>
<dbReference type="InterPro" id="IPR001307">
    <property type="entry name" value="Thiosulphate_STrfase_CS"/>
</dbReference>
<keyword evidence="3" id="KW-1185">Reference proteome</keyword>
<feature type="domain" description="Rhodanese" evidence="1">
    <location>
        <begin position="19"/>
        <end position="104"/>
    </location>
</feature>
<dbReference type="Gene3D" id="3.40.250.10">
    <property type="entry name" value="Rhodanese-like domain"/>
    <property type="match status" value="1"/>
</dbReference>